<evidence type="ECO:0000313" key="2">
    <source>
        <dbReference type="Proteomes" id="UP000203826"/>
    </source>
</evidence>
<proteinExistence type="predicted"/>
<dbReference type="KEGG" id="vg:26048976"/>
<keyword evidence="2" id="KW-1185">Reference proteome</keyword>
<dbReference type="EMBL" id="KT820662">
    <property type="protein sequence ID" value="ALH23015.1"/>
    <property type="molecule type" value="Genomic_DNA"/>
</dbReference>
<organism evidence="1 2">
    <name type="scientific">Chrysochromulina ericina virus CeV-01B</name>
    <dbReference type="NCBI Taxonomy" id="3070830"/>
    <lineage>
        <taxon>Viruses</taxon>
        <taxon>Varidnaviria</taxon>
        <taxon>Bamfordvirae</taxon>
        <taxon>Nucleocytoviricota</taxon>
        <taxon>Megaviricetes</taxon>
        <taxon>Imitervirales</taxon>
        <taxon>Mesomimiviridae</taxon>
        <taxon>Tethysvirus</taxon>
        <taxon>Tethysvirus raunefjordenense</taxon>
    </lineage>
</organism>
<dbReference type="Proteomes" id="UP000203826">
    <property type="component" value="Segment"/>
</dbReference>
<protein>
    <submittedName>
        <fullName evidence="1">Uncharacterized protein</fullName>
    </submittedName>
</protein>
<reference evidence="1 2" key="1">
    <citation type="journal article" date="2015" name="Genome Announc.">
        <title>The 474-Kilobase-Pair Complete Genome Sequence of CeV-01B, a Virus Infecting Haptolina (Chrysochromulina) ericina (Prymnesiophyceae).</title>
        <authorList>
            <person name="Gallot-Lavallee L."/>
            <person name="Pagarete A."/>
            <person name="Legendre M."/>
            <person name="Santini S."/>
            <person name="Sandaa R.A."/>
            <person name="Himmelbauer H."/>
            <person name="Ogata H."/>
            <person name="Bratbak G."/>
            <person name="Claverie J.M."/>
        </authorList>
    </citation>
    <scope>NUCLEOTIDE SEQUENCE [LARGE SCALE GENOMIC DNA]</scope>
    <source>
        <strain evidence="1">CeV-01B</strain>
    </source>
</reference>
<accession>A0A0N9QWY4</accession>
<name>A0A0N9QWY4_9VIRU</name>
<sequence>MNKSDILSGFNSHLNELLESLIEVIPDNTELKTAYTSISTLRKANPRLVIPIWKTYVLDKYETNIIEGNLEYFLNKDYTEDVKDTGNAVIVLEKINVVKNTIKTLDKDNLDKTILYLQNLTKLCKIYYLQQ</sequence>
<gene>
    <name evidence="1" type="ORF">ceV_109</name>
</gene>
<dbReference type="OrthoDB" id="37486at10239"/>
<evidence type="ECO:0000313" key="1">
    <source>
        <dbReference type="EMBL" id="ALH23015.1"/>
    </source>
</evidence>